<accession>A0A8T2UZW0</accession>
<dbReference type="PROSITE" id="PS50004">
    <property type="entry name" value="C2"/>
    <property type="match status" value="1"/>
</dbReference>
<sequence>MADKYLEITVDKCKSLGGTRSKLDTRIYVSLDYAGFPMRTNTVKGNGNTVLFNEKFTVPLRNQALEIDYEVWIEKKLLADKLLGSGSIPLRRALSEGSDCRSWRFTAKDGSATGEIKVFIAAFGVSPTGEDRGSSHGRREDTSSCSSEKLQRCPACGTPNVTCTIAPFSDSRQSPMVFTAHDSRGFDGNSVHMQHENSTPCLCPGRKHQLHRGCTDTPTRLVYPSVFD</sequence>
<dbReference type="Pfam" id="PF00168">
    <property type="entry name" value="C2"/>
    <property type="match status" value="1"/>
</dbReference>
<dbReference type="PANTHER" id="PTHR47052">
    <property type="entry name" value="CONSERVED SERINE PROLINE-RICH PROTEIN (AFU_ORTHOLOGUE AFUA_2G01790)"/>
    <property type="match status" value="1"/>
</dbReference>
<comment type="caution">
    <text evidence="2">The sequence shown here is derived from an EMBL/GenBank/DDBJ whole genome shotgun (WGS) entry which is preliminary data.</text>
</comment>
<dbReference type="SMART" id="SM00239">
    <property type="entry name" value="C2"/>
    <property type="match status" value="1"/>
</dbReference>
<dbReference type="InterPro" id="IPR052981">
    <property type="entry name" value="Ingression_C2_domain"/>
</dbReference>
<keyword evidence="3" id="KW-1185">Reference proteome</keyword>
<evidence type="ECO:0000259" key="1">
    <source>
        <dbReference type="PROSITE" id="PS50004"/>
    </source>
</evidence>
<dbReference type="Proteomes" id="UP000825935">
    <property type="component" value="Chromosome 5"/>
</dbReference>
<dbReference type="SUPFAM" id="SSF49562">
    <property type="entry name" value="C2 domain (Calcium/lipid-binding domain, CaLB)"/>
    <property type="match status" value="1"/>
</dbReference>
<evidence type="ECO:0000313" key="2">
    <source>
        <dbReference type="EMBL" id="KAH7437549.1"/>
    </source>
</evidence>
<dbReference type="AlphaFoldDB" id="A0A8T2UZW0"/>
<dbReference type="InterPro" id="IPR000008">
    <property type="entry name" value="C2_dom"/>
</dbReference>
<reference evidence="2" key="1">
    <citation type="submission" date="2021-08" db="EMBL/GenBank/DDBJ databases">
        <title>WGS assembly of Ceratopteris richardii.</title>
        <authorList>
            <person name="Marchant D.B."/>
            <person name="Chen G."/>
            <person name="Jenkins J."/>
            <person name="Shu S."/>
            <person name="Leebens-Mack J."/>
            <person name="Grimwood J."/>
            <person name="Schmutz J."/>
            <person name="Soltis P."/>
            <person name="Soltis D."/>
            <person name="Chen Z.-H."/>
        </authorList>
    </citation>
    <scope>NUCLEOTIDE SEQUENCE</scope>
    <source>
        <strain evidence="2">Whitten #5841</strain>
        <tissue evidence="2">Leaf</tissue>
    </source>
</reference>
<name>A0A8T2UZW0_CERRI</name>
<organism evidence="2 3">
    <name type="scientific">Ceratopteris richardii</name>
    <name type="common">Triangle waterfern</name>
    <dbReference type="NCBI Taxonomy" id="49495"/>
    <lineage>
        <taxon>Eukaryota</taxon>
        <taxon>Viridiplantae</taxon>
        <taxon>Streptophyta</taxon>
        <taxon>Embryophyta</taxon>
        <taxon>Tracheophyta</taxon>
        <taxon>Polypodiopsida</taxon>
        <taxon>Polypodiidae</taxon>
        <taxon>Polypodiales</taxon>
        <taxon>Pteridineae</taxon>
        <taxon>Pteridaceae</taxon>
        <taxon>Parkerioideae</taxon>
        <taxon>Ceratopteris</taxon>
    </lineage>
</organism>
<protein>
    <recommendedName>
        <fullName evidence="1">C2 domain-containing protein</fullName>
    </recommendedName>
</protein>
<feature type="domain" description="C2" evidence="1">
    <location>
        <begin position="1"/>
        <end position="104"/>
    </location>
</feature>
<proteinExistence type="predicted"/>
<dbReference type="EMBL" id="CM035410">
    <property type="protein sequence ID" value="KAH7437549.1"/>
    <property type="molecule type" value="Genomic_DNA"/>
</dbReference>
<dbReference type="PANTHER" id="PTHR47052:SF3">
    <property type="entry name" value="INGRESSION PROTEIN 1"/>
    <property type="match status" value="1"/>
</dbReference>
<dbReference type="Gene3D" id="2.60.40.150">
    <property type="entry name" value="C2 domain"/>
    <property type="match status" value="1"/>
</dbReference>
<gene>
    <name evidence="2" type="ORF">KP509_05G077800</name>
</gene>
<evidence type="ECO:0000313" key="3">
    <source>
        <dbReference type="Proteomes" id="UP000825935"/>
    </source>
</evidence>
<dbReference type="InterPro" id="IPR035892">
    <property type="entry name" value="C2_domain_sf"/>
</dbReference>